<dbReference type="EMBL" id="CP098251">
    <property type="protein sequence ID" value="WAV90973.1"/>
    <property type="molecule type" value="Genomic_DNA"/>
</dbReference>
<feature type="signal peptide" evidence="1">
    <location>
        <begin position="1"/>
        <end position="25"/>
    </location>
</feature>
<organism evidence="2">
    <name type="scientific">Oxalobacter aliiformigenes</name>
    <dbReference type="NCBI Taxonomy" id="2946593"/>
    <lineage>
        <taxon>Bacteria</taxon>
        <taxon>Pseudomonadati</taxon>
        <taxon>Pseudomonadota</taxon>
        <taxon>Betaproteobacteria</taxon>
        <taxon>Burkholderiales</taxon>
        <taxon>Oxalobacteraceae</taxon>
        <taxon>Oxalobacter</taxon>
    </lineage>
</organism>
<evidence type="ECO:0000256" key="1">
    <source>
        <dbReference type="SAM" id="SignalP"/>
    </source>
</evidence>
<dbReference type="PROSITE" id="PS00430">
    <property type="entry name" value="TONB_DEPENDENT_REC_1"/>
    <property type="match status" value="1"/>
</dbReference>
<dbReference type="RefSeq" id="WP_269315833.1">
    <property type="nucleotide sequence ID" value="NZ_CP098251.1"/>
</dbReference>
<sequence>MTPMKNTVLKMALLAALANGMAGCAYDSKAYPRESWFATDTVTVSGKDFIKTENPVPVSLAVTYHWEGQPVDDVRQDWHERYGLWLAAKRYLEETGLVKVVEEVTANGTRIRPAKFSAQGQPEDPPPAALLTIAVDRSLSERTKQALARKKERRADEKIVYVYDMALAMDLAWKNGKRFDARSVTDTMYIGHENSEERKSGVAAERFDFSFFNNMDFHTEFTRRFYRQMLLEGLVSLVKQGAFPASE</sequence>
<protein>
    <recommendedName>
        <fullName evidence="3">Lipoprotein</fullName>
    </recommendedName>
</protein>
<dbReference type="InterPro" id="IPR010916">
    <property type="entry name" value="TonB_box_CS"/>
</dbReference>
<gene>
    <name evidence="2" type="ORF">NB646_09110</name>
</gene>
<evidence type="ECO:0008006" key="3">
    <source>
        <dbReference type="Google" id="ProtNLM"/>
    </source>
</evidence>
<dbReference type="Proteomes" id="UP001164819">
    <property type="component" value="Chromosome"/>
</dbReference>
<accession>A0A9E9NSS2</accession>
<name>A0A9E9NSS2_9BURK</name>
<feature type="chain" id="PRO_5038673926" description="Lipoprotein" evidence="1">
    <location>
        <begin position="26"/>
        <end position="247"/>
    </location>
</feature>
<reference evidence="2" key="1">
    <citation type="journal article" date="2022" name="Front. Microbiol.">
        <title>New perspectives on an old grouping: The genomic and phenotypic variability of Oxalobacter formigenes and the implications for calcium oxalate stone prevention.</title>
        <authorList>
            <person name="Chmiel J.A."/>
            <person name="Carr C."/>
            <person name="Stuivenberg G.A."/>
            <person name="Venema R."/>
            <person name="Chanyi R.M."/>
            <person name="Al K.F."/>
            <person name="Giguere D."/>
            <person name="Say H."/>
            <person name="Akouris P.P."/>
            <person name="Dominguez Romero S.A."/>
            <person name="Kwong A."/>
            <person name="Tai V."/>
            <person name="Koval S.F."/>
            <person name="Razvi H."/>
            <person name="Bjazevic J."/>
            <person name="Burton J.P."/>
        </authorList>
    </citation>
    <scope>NUCLEOTIDE SEQUENCE</scope>
    <source>
        <strain evidence="2">OxK</strain>
    </source>
</reference>
<keyword evidence="1" id="KW-0732">Signal</keyword>
<evidence type="ECO:0000313" key="2">
    <source>
        <dbReference type="EMBL" id="WAV90973.1"/>
    </source>
</evidence>
<dbReference type="AlphaFoldDB" id="A0A9E9NSS2"/>
<dbReference type="PROSITE" id="PS51257">
    <property type="entry name" value="PROKAR_LIPOPROTEIN"/>
    <property type="match status" value="1"/>
</dbReference>
<proteinExistence type="predicted"/>